<dbReference type="Pfam" id="PF01694">
    <property type="entry name" value="Rhomboid"/>
    <property type="match status" value="1"/>
</dbReference>
<evidence type="ECO:0000313" key="9">
    <source>
        <dbReference type="EMBL" id="GAA4743409.1"/>
    </source>
</evidence>
<comment type="similarity">
    <text evidence="2">Belongs to the peptidase S54 family.</text>
</comment>
<keyword evidence="3 7" id="KW-0812">Transmembrane</keyword>
<dbReference type="InterPro" id="IPR050925">
    <property type="entry name" value="Rhomboid_protease_S54"/>
</dbReference>
<evidence type="ECO:0000256" key="1">
    <source>
        <dbReference type="ARBA" id="ARBA00004141"/>
    </source>
</evidence>
<feature type="transmembrane region" description="Helical" evidence="7">
    <location>
        <begin position="89"/>
        <end position="108"/>
    </location>
</feature>
<sequence length="255" mass="26814">MGQHCVDCIAEEAGSARVGTASPVETEDRRTATPYVTYALIGINLVLFLACLVQAGGTDLTQSMIMADGMLPTGFYLDYQYWRLLTSGFLHWSVTHVLVNMVSLYIIGRDLERLFGPARYLTIYLTSLVGGSAAVLALQHEPSLAAGASGAVYGLMGALLVVVVRMKLPTTSLLVVIGLNVVISWSIPGISLWAHLGGLLFGALGALAVVWLPAVTLKSTQRTAAKVNQVGWLGLAGLFVIALGAGIGLVTALSV</sequence>
<dbReference type="RefSeq" id="WP_345312669.1">
    <property type="nucleotide sequence ID" value="NZ_BAABIE010000003.1"/>
</dbReference>
<feature type="transmembrane region" description="Helical" evidence="7">
    <location>
        <begin position="171"/>
        <end position="193"/>
    </location>
</feature>
<comment type="subcellular location">
    <subcellularLocation>
        <location evidence="1">Membrane</location>
        <topology evidence="1">Multi-pass membrane protein</topology>
    </subcellularLocation>
</comment>
<accession>A0ABP8Z119</accession>
<dbReference type="PANTHER" id="PTHR43731:SF14">
    <property type="entry name" value="PRESENILIN-ASSOCIATED RHOMBOID-LIKE PROTEIN, MITOCHONDRIAL"/>
    <property type="match status" value="1"/>
</dbReference>
<dbReference type="InterPro" id="IPR035952">
    <property type="entry name" value="Rhomboid-like_sf"/>
</dbReference>
<evidence type="ECO:0000256" key="3">
    <source>
        <dbReference type="ARBA" id="ARBA00022692"/>
    </source>
</evidence>
<feature type="domain" description="Peptidase S54 rhomboid" evidence="8">
    <location>
        <begin position="80"/>
        <end position="209"/>
    </location>
</feature>
<name>A0ABP8Z119_9ACTN</name>
<feature type="transmembrane region" description="Helical" evidence="7">
    <location>
        <begin position="144"/>
        <end position="164"/>
    </location>
</feature>
<feature type="transmembrane region" description="Helical" evidence="7">
    <location>
        <begin position="120"/>
        <end position="138"/>
    </location>
</feature>
<feature type="transmembrane region" description="Helical" evidence="7">
    <location>
        <begin position="199"/>
        <end position="218"/>
    </location>
</feature>
<keyword evidence="10" id="KW-1185">Reference proteome</keyword>
<dbReference type="SUPFAM" id="SSF144091">
    <property type="entry name" value="Rhomboid-like"/>
    <property type="match status" value="1"/>
</dbReference>
<organism evidence="9 10">
    <name type="scientific">Gordonia alkaliphila</name>
    <dbReference type="NCBI Taxonomy" id="1053547"/>
    <lineage>
        <taxon>Bacteria</taxon>
        <taxon>Bacillati</taxon>
        <taxon>Actinomycetota</taxon>
        <taxon>Actinomycetes</taxon>
        <taxon>Mycobacteriales</taxon>
        <taxon>Gordoniaceae</taxon>
        <taxon>Gordonia</taxon>
    </lineage>
</organism>
<evidence type="ECO:0000256" key="7">
    <source>
        <dbReference type="SAM" id="Phobius"/>
    </source>
</evidence>
<keyword evidence="6 7" id="KW-0472">Membrane</keyword>
<keyword evidence="5 7" id="KW-1133">Transmembrane helix</keyword>
<evidence type="ECO:0000256" key="5">
    <source>
        <dbReference type="ARBA" id="ARBA00022989"/>
    </source>
</evidence>
<dbReference type="InterPro" id="IPR022764">
    <property type="entry name" value="Peptidase_S54_rhomboid_dom"/>
</dbReference>
<dbReference type="Gene3D" id="1.20.1540.10">
    <property type="entry name" value="Rhomboid-like"/>
    <property type="match status" value="1"/>
</dbReference>
<dbReference type="EMBL" id="BAABIE010000003">
    <property type="protein sequence ID" value="GAA4743409.1"/>
    <property type="molecule type" value="Genomic_DNA"/>
</dbReference>
<feature type="transmembrane region" description="Helical" evidence="7">
    <location>
        <begin position="35"/>
        <end position="56"/>
    </location>
</feature>
<protein>
    <recommendedName>
        <fullName evidence="8">Peptidase S54 rhomboid domain-containing protein</fullName>
    </recommendedName>
</protein>
<evidence type="ECO:0000256" key="4">
    <source>
        <dbReference type="ARBA" id="ARBA00022801"/>
    </source>
</evidence>
<evidence type="ECO:0000313" key="10">
    <source>
        <dbReference type="Proteomes" id="UP001500822"/>
    </source>
</evidence>
<gene>
    <name evidence="9" type="ORF">GCM10023217_10190</name>
</gene>
<dbReference type="PANTHER" id="PTHR43731">
    <property type="entry name" value="RHOMBOID PROTEASE"/>
    <property type="match status" value="1"/>
</dbReference>
<evidence type="ECO:0000259" key="8">
    <source>
        <dbReference type="Pfam" id="PF01694"/>
    </source>
</evidence>
<dbReference type="Proteomes" id="UP001500822">
    <property type="component" value="Unassembled WGS sequence"/>
</dbReference>
<evidence type="ECO:0000256" key="2">
    <source>
        <dbReference type="ARBA" id="ARBA00009045"/>
    </source>
</evidence>
<keyword evidence="4" id="KW-0378">Hydrolase</keyword>
<comment type="caution">
    <text evidence="9">The sequence shown here is derived from an EMBL/GenBank/DDBJ whole genome shotgun (WGS) entry which is preliminary data.</text>
</comment>
<evidence type="ECO:0000256" key="6">
    <source>
        <dbReference type="ARBA" id="ARBA00023136"/>
    </source>
</evidence>
<proteinExistence type="inferred from homology"/>
<feature type="transmembrane region" description="Helical" evidence="7">
    <location>
        <begin position="230"/>
        <end position="253"/>
    </location>
</feature>
<reference evidence="10" key="1">
    <citation type="journal article" date="2019" name="Int. J. Syst. Evol. Microbiol.">
        <title>The Global Catalogue of Microorganisms (GCM) 10K type strain sequencing project: providing services to taxonomists for standard genome sequencing and annotation.</title>
        <authorList>
            <consortium name="The Broad Institute Genomics Platform"/>
            <consortium name="The Broad Institute Genome Sequencing Center for Infectious Disease"/>
            <person name="Wu L."/>
            <person name="Ma J."/>
        </authorList>
    </citation>
    <scope>NUCLEOTIDE SEQUENCE [LARGE SCALE GENOMIC DNA]</scope>
    <source>
        <strain evidence="10">JCM 18077</strain>
    </source>
</reference>